<reference evidence="19" key="1">
    <citation type="submission" date="2023-02" db="EMBL/GenBank/DDBJ databases">
        <title>Genome of toxic invasive species Heracleum sosnowskyi carries increased number of genes despite the absence of recent whole-genome duplications.</title>
        <authorList>
            <person name="Schelkunov M."/>
            <person name="Shtratnikova V."/>
            <person name="Makarenko M."/>
            <person name="Klepikova A."/>
            <person name="Omelchenko D."/>
            <person name="Novikova G."/>
            <person name="Obukhova E."/>
            <person name="Bogdanov V."/>
            <person name="Penin A."/>
            <person name="Logacheva M."/>
        </authorList>
    </citation>
    <scope>NUCLEOTIDE SEQUENCE</scope>
    <source>
        <strain evidence="19">Hsosn_3</strain>
        <tissue evidence="19">Leaf</tissue>
    </source>
</reference>
<dbReference type="InterPro" id="IPR002016">
    <property type="entry name" value="Haem_peroxidase"/>
</dbReference>
<evidence type="ECO:0000256" key="17">
    <source>
        <dbReference type="SAM" id="SignalP"/>
    </source>
</evidence>
<feature type="site" description="Transition state stabilizer" evidence="14">
    <location>
        <position position="58"/>
    </location>
</feature>
<dbReference type="FunFam" id="1.10.520.10:FF:000009">
    <property type="entry name" value="Peroxidase"/>
    <property type="match status" value="1"/>
</dbReference>
<evidence type="ECO:0000256" key="11">
    <source>
        <dbReference type="ARBA" id="ARBA00023180"/>
    </source>
</evidence>
<comment type="caution">
    <text evidence="19">The sequence shown here is derived from an EMBL/GenBank/DDBJ whole genome shotgun (WGS) entry which is preliminary data.</text>
</comment>
<dbReference type="InterPro" id="IPR000823">
    <property type="entry name" value="Peroxidase_pln"/>
</dbReference>
<evidence type="ECO:0000256" key="4">
    <source>
        <dbReference type="ARBA" id="ARBA00022559"/>
    </source>
</evidence>
<evidence type="ECO:0000256" key="9">
    <source>
        <dbReference type="ARBA" id="ARBA00023004"/>
    </source>
</evidence>
<dbReference type="GO" id="GO:0046872">
    <property type="term" value="F:metal ion binding"/>
    <property type="evidence" value="ECO:0007669"/>
    <property type="project" value="UniProtKB-KW"/>
</dbReference>
<dbReference type="PRINTS" id="PR00461">
    <property type="entry name" value="PLPEROXIDASE"/>
</dbReference>
<dbReference type="PANTHER" id="PTHR31388:SF5">
    <property type="entry name" value="PEROXIDASE"/>
    <property type="match status" value="1"/>
</dbReference>
<dbReference type="GO" id="GO:0020037">
    <property type="term" value="F:heme binding"/>
    <property type="evidence" value="ECO:0007669"/>
    <property type="project" value="InterPro"/>
</dbReference>
<feature type="disulfide bond" evidence="15">
    <location>
        <begin position="31"/>
        <end position="112"/>
    </location>
</feature>
<protein>
    <recommendedName>
        <fullName evidence="3">peroxidase</fullName>
        <ecNumber evidence="3">1.11.1.7</ecNumber>
    </recommendedName>
</protein>
<dbReference type="GO" id="GO:0006979">
    <property type="term" value="P:response to oxidative stress"/>
    <property type="evidence" value="ECO:0007669"/>
    <property type="project" value="InterPro"/>
</dbReference>
<dbReference type="SUPFAM" id="SSF48113">
    <property type="entry name" value="Heme-dependent peroxidases"/>
    <property type="match status" value="1"/>
</dbReference>
<dbReference type="Proteomes" id="UP001237642">
    <property type="component" value="Unassembled WGS sequence"/>
</dbReference>
<comment type="cofactor">
    <cofactor evidence="13">
        <name>Ca(2+)</name>
        <dbReference type="ChEBI" id="CHEBI:29108"/>
    </cofactor>
    <text evidence="13">Binds 2 calcium ions per subunit.</text>
</comment>
<feature type="active site" description="Proton acceptor" evidence="12">
    <location>
        <position position="62"/>
    </location>
</feature>
<accession>A0AAD8GVX1</accession>
<feature type="disulfide bond" evidence="15">
    <location>
        <begin position="64"/>
        <end position="69"/>
    </location>
</feature>
<feature type="chain" id="PRO_5042161253" description="peroxidase" evidence="17">
    <location>
        <begin position="21"/>
        <end position="165"/>
    </location>
</feature>
<feature type="signal peptide" evidence="17">
    <location>
        <begin position="1"/>
        <end position="20"/>
    </location>
</feature>
<keyword evidence="8" id="KW-0560">Oxidoreductase</keyword>
<dbReference type="InterPro" id="IPR010255">
    <property type="entry name" value="Haem_peroxidase_sf"/>
</dbReference>
<evidence type="ECO:0000256" key="10">
    <source>
        <dbReference type="ARBA" id="ARBA00023157"/>
    </source>
</evidence>
<keyword evidence="7 13" id="KW-0106">Calcium</keyword>
<keyword evidence="6 13" id="KW-0479">Metal-binding</keyword>
<evidence type="ECO:0000256" key="2">
    <source>
        <dbReference type="ARBA" id="ARBA00001970"/>
    </source>
</evidence>
<keyword evidence="17" id="KW-0732">Signal</keyword>
<dbReference type="Gene3D" id="1.10.520.10">
    <property type="match status" value="1"/>
</dbReference>
<reference evidence="19" key="2">
    <citation type="submission" date="2023-05" db="EMBL/GenBank/DDBJ databases">
        <authorList>
            <person name="Schelkunov M.I."/>
        </authorList>
    </citation>
    <scope>NUCLEOTIDE SEQUENCE</scope>
    <source>
        <strain evidence="19">Hsosn_3</strain>
        <tissue evidence="19">Leaf</tissue>
    </source>
</reference>
<evidence type="ECO:0000259" key="18">
    <source>
        <dbReference type="PROSITE" id="PS50873"/>
    </source>
</evidence>
<sequence length="165" mass="18201">MSLFVRLVKVLVLFVGLSSAQLRLDFYSDSCPKVSRIVNKEVQRALMNELRIGASLLRLFFHDCFVNGCDGSILLDDTSSFTGEKRAAPNFNSVRVFEVIIDTIKTAVESHCSGIVSCADILAIAARDSVTLLGGPNWRVLLRRRDAMTASQLAAKIVFHLQLQA</sequence>
<feature type="binding site" evidence="13">
    <location>
        <position position="84"/>
    </location>
    <ligand>
        <name>Ca(2+)</name>
        <dbReference type="ChEBI" id="CHEBI:29108"/>
        <label>1</label>
    </ligand>
</feature>
<keyword evidence="10 15" id="KW-1015">Disulfide bond</keyword>
<evidence type="ECO:0000256" key="7">
    <source>
        <dbReference type="ARBA" id="ARBA00022837"/>
    </source>
</evidence>
<feature type="binding site" evidence="13">
    <location>
        <position position="63"/>
    </location>
    <ligand>
        <name>Ca(2+)</name>
        <dbReference type="ChEBI" id="CHEBI:29108"/>
        <label>1</label>
    </ligand>
</feature>
<dbReference type="PRINTS" id="PR00458">
    <property type="entry name" value="PEROXIDASE"/>
</dbReference>
<comment type="similarity">
    <text evidence="16">Belongs to the peroxidase family.</text>
</comment>
<dbReference type="Pfam" id="PF00141">
    <property type="entry name" value="peroxidase"/>
    <property type="match status" value="1"/>
</dbReference>
<evidence type="ECO:0000256" key="8">
    <source>
        <dbReference type="ARBA" id="ARBA00023002"/>
    </source>
</evidence>
<keyword evidence="5" id="KW-0349">Heme</keyword>
<dbReference type="PROSITE" id="PS50873">
    <property type="entry name" value="PEROXIDASE_4"/>
    <property type="match status" value="1"/>
</dbReference>
<feature type="binding site" evidence="13">
    <location>
        <position position="66"/>
    </location>
    <ligand>
        <name>Ca(2+)</name>
        <dbReference type="ChEBI" id="CHEBI:29108"/>
        <label>1</label>
    </ligand>
</feature>
<evidence type="ECO:0000313" key="19">
    <source>
        <dbReference type="EMBL" id="KAK1355018.1"/>
    </source>
</evidence>
<keyword evidence="20" id="KW-1185">Reference proteome</keyword>
<keyword evidence="11" id="KW-0325">Glycoprotein</keyword>
<dbReference type="EC" id="1.11.1.7" evidence="3"/>
<evidence type="ECO:0000256" key="6">
    <source>
        <dbReference type="ARBA" id="ARBA00022723"/>
    </source>
</evidence>
<evidence type="ECO:0000313" key="20">
    <source>
        <dbReference type="Proteomes" id="UP001237642"/>
    </source>
</evidence>
<evidence type="ECO:0000256" key="16">
    <source>
        <dbReference type="RuleBase" id="RU004241"/>
    </source>
</evidence>
<organism evidence="19 20">
    <name type="scientific">Heracleum sosnowskyi</name>
    <dbReference type="NCBI Taxonomy" id="360622"/>
    <lineage>
        <taxon>Eukaryota</taxon>
        <taxon>Viridiplantae</taxon>
        <taxon>Streptophyta</taxon>
        <taxon>Embryophyta</taxon>
        <taxon>Tracheophyta</taxon>
        <taxon>Spermatophyta</taxon>
        <taxon>Magnoliopsida</taxon>
        <taxon>eudicotyledons</taxon>
        <taxon>Gunneridae</taxon>
        <taxon>Pentapetalae</taxon>
        <taxon>asterids</taxon>
        <taxon>campanulids</taxon>
        <taxon>Apiales</taxon>
        <taxon>Apiaceae</taxon>
        <taxon>Apioideae</taxon>
        <taxon>apioid superclade</taxon>
        <taxon>Tordylieae</taxon>
        <taxon>Tordyliinae</taxon>
        <taxon>Heracleum</taxon>
    </lineage>
</organism>
<gene>
    <name evidence="19" type="ORF">POM88_048274</name>
</gene>
<dbReference type="EMBL" id="JAUIZM010000011">
    <property type="protein sequence ID" value="KAK1355018.1"/>
    <property type="molecule type" value="Genomic_DNA"/>
</dbReference>
<dbReference type="PANTHER" id="PTHR31388">
    <property type="entry name" value="PEROXIDASE 72-RELATED"/>
    <property type="match status" value="1"/>
</dbReference>
<feature type="domain" description="Plant heme peroxidase family profile" evidence="18">
    <location>
        <begin position="21"/>
        <end position="165"/>
    </location>
</feature>
<comment type="cofactor">
    <cofactor evidence="2">
        <name>heme b</name>
        <dbReference type="ChEBI" id="CHEBI:60344"/>
    </cofactor>
</comment>
<dbReference type="GO" id="GO:0140825">
    <property type="term" value="F:lactoperoxidase activity"/>
    <property type="evidence" value="ECO:0007669"/>
    <property type="project" value="UniProtKB-EC"/>
</dbReference>
<dbReference type="AlphaFoldDB" id="A0AAD8GVX1"/>
<evidence type="ECO:0000256" key="12">
    <source>
        <dbReference type="PIRSR" id="PIRSR600823-1"/>
    </source>
</evidence>
<evidence type="ECO:0000256" key="13">
    <source>
        <dbReference type="PIRSR" id="PIRSR600823-3"/>
    </source>
</evidence>
<evidence type="ECO:0000256" key="14">
    <source>
        <dbReference type="PIRSR" id="PIRSR600823-4"/>
    </source>
</evidence>
<comment type="catalytic activity">
    <reaction evidence="1">
        <text>2 a phenolic donor + H2O2 = 2 a phenolic radical donor + 2 H2O</text>
        <dbReference type="Rhea" id="RHEA:56136"/>
        <dbReference type="ChEBI" id="CHEBI:15377"/>
        <dbReference type="ChEBI" id="CHEBI:16240"/>
        <dbReference type="ChEBI" id="CHEBI:139520"/>
        <dbReference type="ChEBI" id="CHEBI:139521"/>
        <dbReference type="EC" id="1.11.1.7"/>
    </reaction>
</comment>
<name>A0AAD8GVX1_9APIA</name>
<proteinExistence type="inferred from homology"/>
<feature type="binding site" evidence="13">
    <location>
        <position position="72"/>
    </location>
    <ligand>
        <name>Ca(2+)</name>
        <dbReference type="ChEBI" id="CHEBI:29108"/>
        <label>1</label>
    </ligand>
</feature>
<evidence type="ECO:0000256" key="3">
    <source>
        <dbReference type="ARBA" id="ARBA00012313"/>
    </source>
</evidence>
<evidence type="ECO:0000256" key="1">
    <source>
        <dbReference type="ARBA" id="ARBA00000189"/>
    </source>
</evidence>
<evidence type="ECO:0000256" key="5">
    <source>
        <dbReference type="ARBA" id="ARBA00022617"/>
    </source>
</evidence>
<dbReference type="PROSITE" id="PS00436">
    <property type="entry name" value="PEROXIDASE_2"/>
    <property type="match status" value="1"/>
</dbReference>
<feature type="binding site" evidence="13">
    <location>
        <position position="70"/>
    </location>
    <ligand>
        <name>Ca(2+)</name>
        <dbReference type="ChEBI" id="CHEBI:29108"/>
        <label>1</label>
    </ligand>
</feature>
<keyword evidence="9" id="KW-0408">Iron</keyword>
<feature type="binding site" evidence="13">
    <location>
        <position position="68"/>
    </location>
    <ligand>
        <name>Ca(2+)</name>
        <dbReference type="ChEBI" id="CHEBI:29108"/>
        <label>1</label>
    </ligand>
</feature>
<evidence type="ECO:0000256" key="15">
    <source>
        <dbReference type="PIRSR" id="PIRSR600823-5"/>
    </source>
</evidence>
<keyword evidence="4 19" id="KW-0575">Peroxidase</keyword>
<dbReference type="InterPro" id="IPR019794">
    <property type="entry name" value="Peroxidases_AS"/>
</dbReference>